<dbReference type="InterPro" id="IPR000504">
    <property type="entry name" value="RRM_dom"/>
</dbReference>
<dbReference type="PROSITE" id="PS50102">
    <property type="entry name" value="RRM"/>
    <property type="match status" value="1"/>
</dbReference>
<evidence type="ECO:0000256" key="4">
    <source>
        <dbReference type="ARBA" id="ARBA00022989"/>
    </source>
</evidence>
<dbReference type="Pfam" id="PF00076">
    <property type="entry name" value="RRM_1"/>
    <property type="match status" value="1"/>
</dbReference>
<organism evidence="10">
    <name type="scientific">Sesamum calycinum</name>
    <dbReference type="NCBI Taxonomy" id="2727403"/>
    <lineage>
        <taxon>Eukaryota</taxon>
        <taxon>Viridiplantae</taxon>
        <taxon>Streptophyta</taxon>
        <taxon>Embryophyta</taxon>
        <taxon>Tracheophyta</taxon>
        <taxon>Spermatophyta</taxon>
        <taxon>Magnoliopsida</taxon>
        <taxon>eudicotyledons</taxon>
        <taxon>Gunneridae</taxon>
        <taxon>Pentapetalae</taxon>
        <taxon>asterids</taxon>
        <taxon>lamiids</taxon>
        <taxon>Lamiales</taxon>
        <taxon>Pedaliaceae</taxon>
        <taxon>Sesamum</taxon>
    </lineage>
</organism>
<dbReference type="Pfam" id="PF03647">
    <property type="entry name" value="Tmemb_14"/>
    <property type="match status" value="1"/>
</dbReference>
<evidence type="ECO:0000256" key="3">
    <source>
        <dbReference type="ARBA" id="ARBA00022692"/>
    </source>
</evidence>
<dbReference type="GO" id="GO:0009706">
    <property type="term" value="C:chloroplast inner membrane"/>
    <property type="evidence" value="ECO:0007669"/>
    <property type="project" value="TreeGrafter"/>
</dbReference>
<feature type="compositionally biased region" description="Basic and acidic residues" evidence="7">
    <location>
        <begin position="144"/>
        <end position="161"/>
    </location>
</feature>
<reference evidence="10" key="2">
    <citation type="journal article" date="2024" name="Plant">
        <title>Genomic evolution and insights into agronomic trait innovations of Sesamum species.</title>
        <authorList>
            <person name="Miao H."/>
            <person name="Wang L."/>
            <person name="Qu L."/>
            <person name="Liu H."/>
            <person name="Sun Y."/>
            <person name="Le M."/>
            <person name="Wang Q."/>
            <person name="Wei S."/>
            <person name="Zheng Y."/>
            <person name="Lin W."/>
            <person name="Duan Y."/>
            <person name="Cao H."/>
            <person name="Xiong S."/>
            <person name="Wang X."/>
            <person name="Wei L."/>
            <person name="Li C."/>
            <person name="Ma Q."/>
            <person name="Ju M."/>
            <person name="Zhao R."/>
            <person name="Li G."/>
            <person name="Mu C."/>
            <person name="Tian Q."/>
            <person name="Mei H."/>
            <person name="Zhang T."/>
            <person name="Gao T."/>
            <person name="Zhang H."/>
        </authorList>
    </citation>
    <scope>NUCLEOTIDE SEQUENCE</scope>
    <source>
        <strain evidence="10">KEN8</strain>
    </source>
</reference>
<feature type="domain" description="RRM" evidence="9">
    <location>
        <begin position="8"/>
        <end position="61"/>
    </location>
</feature>
<dbReference type="GO" id="GO:0015245">
    <property type="term" value="F:fatty acid transmembrane transporter activity"/>
    <property type="evidence" value="ECO:0007669"/>
    <property type="project" value="TreeGrafter"/>
</dbReference>
<sequence>MPQRCIPVRLIKDPSTQRPKGFGFVKFASELDAQNALKAMNGRTPLCTPRRRHLPVGRRQASLAVTSPMCFSSTRLMMFPTFLAEQKQYSWRTRASSVSDSTVPTTCTVESSGEGIDILPESGGSDDNFGGASGNTGGGGGRGGNDDNHDKNGEEWYGSEDRSGCYRKEGLSMSQKLTLGYAALVGVGGLTGYLKGGSQKSLIAGGLSASLLYYVYTLRPSNPVLASSLGLILSASLLGLMGSRFKKSGKMFPAGIVSFASLVMTGGYLHGILLSLH</sequence>
<feature type="transmembrane region" description="Helical" evidence="8">
    <location>
        <begin position="177"/>
        <end position="194"/>
    </location>
</feature>
<dbReference type="InterPro" id="IPR044890">
    <property type="entry name" value="TMEM14_sf"/>
</dbReference>
<feature type="transmembrane region" description="Helical" evidence="8">
    <location>
        <begin position="201"/>
        <end position="218"/>
    </location>
</feature>
<evidence type="ECO:0000256" key="1">
    <source>
        <dbReference type="ARBA" id="ARBA00004370"/>
    </source>
</evidence>
<dbReference type="AlphaFoldDB" id="A0AAW2P8P8"/>
<dbReference type="Gene3D" id="3.30.70.330">
    <property type="match status" value="1"/>
</dbReference>
<dbReference type="PANTHER" id="PTHR12668">
    <property type="entry name" value="TRANSMEMBRANE PROTEIN 14, 15"/>
    <property type="match status" value="1"/>
</dbReference>
<dbReference type="EMBL" id="JACGWM010000009">
    <property type="protein sequence ID" value="KAL0351264.1"/>
    <property type="molecule type" value="Genomic_DNA"/>
</dbReference>
<evidence type="ECO:0000259" key="9">
    <source>
        <dbReference type="PROSITE" id="PS50102"/>
    </source>
</evidence>
<dbReference type="InterPro" id="IPR005349">
    <property type="entry name" value="TMEM14"/>
</dbReference>
<keyword evidence="3 8" id="KW-0812">Transmembrane</keyword>
<dbReference type="InterPro" id="IPR012677">
    <property type="entry name" value="Nucleotide-bd_a/b_plait_sf"/>
</dbReference>
<comment type="caution">
    <text evidence="10">The sequence shown here is derived from an EMBL/GenBank/DDBJ whole genome shotgun (WGS) entry which is preliminary data.</text>
</comment>
<feature type="transmembrane region" description="Helical" evidence="8">
    <location>
        <begin position="254"/>
        <end position="276"/>
    </location>
</feature>
<dbReference type="Gene3D" id="1.10.10.1740">
    <property type="entry name" value="Transmembrane protein 14-like"/>
    <property type="match status" value="1"/>
</dbReference>
<dbReference type="PANTHER" id="PTHR12668:SF37">
    <property type="entry name" value="PROTEIN FATTY ACID EXPORT 2, CHLOROPLASTIC"/>
    <property type="match status" value="1"/>
</dbReference>
<feature type="compositionally biased region" description="Polar residues" evidence="7">
    <location>
        <begin position="101"/>
        <end position="111"/>
    </location>
</feature>
<feature type="region of interest" description="Disordered" evidence="7">
    <location>
        <begin position="101"/>
        <end position="161"/>
    </location>
</feature>
<keyword evidence="6" id="KW-0694">RNA-binding</keyword>
<comment type="subcellular location">
    <subcellularLocation>
        <location evidence="1">Membrane</location>
    </subcellularLocation>
</comment>
<evidence type="ECO:0000256" key="6">
    <source>
        <dbReference type="PROSITE-ProRule" id="PRU00176"/>
    </source>
</evidence>
<evidence type="ECO:0000256" key="8">
    <source>
        <dbReference type="SAM" id="Phobius"/>
    </source>
</evidence>
<dbReference type="InterPro" id="IPR035979">
    <property type="entry name" value="RBD_domain_sf"/>
</dbReference>
<dbReference type="GO" id="GO:0003723">
    <property type="term" value="F:RNA binding"/>
    <property type="evidence" value="ECO:0007669"/>
    <property type="project" value="UniProtKB-UniRule"/>
</dbReference>
<keyword evidence="4 8" id="KW-1133">Transmembrane helix</keyword>
<accession>A0AAW2P8P8</accession>
<keyword evidence="5 8" id="KW-0472">Membrane</keyword>
<comment type="similarity">
    <text evidence="2">Belongs to the TMEM14 family.</text>
</comment>
<feature type="transmembrane region" description="Helical" evidence="8">
    <location>
        <begin position="224"/>
        <end position="242"/>
    </location>
</feature>
<evidence type="ECO:0000256" key="5">
    <source>
        <dbReference type="ARBA" id="ARBA00023136"/>
    </source>
</evidence>
<evidence type="ECO:0000256" key="2">
    <source>
        <dbReference type="ARBA" id="ARBA00007590"/>
    </source>
</evidence>
<evidence type="ECO:0000256" key="7">
    <source>
        <dbReference type="SAM" id="MobiDB-lite"/>
    </source>
</evidence>
<dbReference type="SUPFAM" id="SSF54928">
    <property type="entry name" value="RNA-binding domain, RBD"/>
    <property type="match status" value="1"/>
</dbReference>
<reference evidence="10" key="1">
    <citation type="submission" date="2020-06" db="EMBL/GenBank/DDBJ databases">
        <authorList>
            <person name="Li T."/>
            <person name="Hu X."/>
            <person name="Zhang T."/>
            <person name="Song X."/>
            <person name="Zhang H."/>
            <person name="Dai N."/>
            <person name="Sheng W."/>
            <person name="Hou X."/>
            <person name="Wei L."/>
        </authorList>
    </citation>
    <scope>NUCLEOTIDE SEQUENCE</scope>
    <source>
        <strain evidence="10">KEN8</strain>
        <tissue evidence="10">Leaf</tissue>
    </source>
</reference>
<feature type="compositionally biased region" description="Gly residues" evidence="7">
    <location>
        <begin position="131"/>
        <end position="143"/>
    </location>
</feature>
<proteinExistence type="inferred from homology"/>
<gene>
    <name evidence="10" type="ORF">Scaly_1515100</name>
</gene>
<protein>
    <submittedName>
        <fullName evidence="10">Protein FATTY ACID EXPORT 2, chloroplastic</fullName>
    </submittedName>
</protein>
<evidence type="ECO:0000313" key="10">
    <source>
        <dbReference type="EMBL" id="KAL0351264.1"/>
    </source>
</evidence>
<name>A0AAW2P8P8_9LAMI</name>